<feature type="transmembrane region" description="Helical" evidence="3">
    <location>
        <begin position="78"/>
        <end position="99"/>
    </location>
</feature>
<dbReference type="GO" id="GO:0016020">
    <property type="term" value="C:membrane"/>
    <property type="evidence" value="ECO:0007669"/>
    <property type="project" value="TreeGrafter"/>
</dbReference>
<dbReference type="Gene3D" id="3.30.420.40">
    <property type="match status" value="1"/>
</dbReference>
<dbReference type="Pfam" id="PF01150">
    <property type="entry name" value="GDA1_CD39"/>
    <property type="match status" value="1"/>
</dbReference>
<comment type="caution">
    <text evidence="4">The sequence shown here is derived from an EMBL/GenBank/DDBJ whole genome shotgun (WGS) entry which is preliminary data.</text>
</comment>
<dbReference type="GO" id="GO:0017110">
    <property type="term" value="F:nucleoside diphosphate phosphatase activity"/>
    <property type="evidence" value="ECO:0007669"/>
    <property type="project" value="TreeGrafter"/>
</dbReference>
<keyword evidence="3" id="KW-0812">Transmembrane</keyword>
<accession>A0A498JWA7</accession>
<gene>
    <name evidence="4" type="ORF">DVH24_010097</name>
</gene>
<evidence type="ECO:0000256" key="2">
    <source>
        <dbReference type="ARBA" id="ARBA00022801"/>
    </source>
</evidence>
<reference evidence="4 5" key="1">
    <citation type="submission" date="2018-10" db="EMBL/GenBank/DDBJ databases">
        <title>A high-quality apple genome assembly.</title>
        <authorList>
            <person name="Hu J."/>
        </authorList>
    </citation>
    <scope>NUCLEOTIDE SEQUENCE [LARGE SCALE GENOMIC DNA]</scope>
    <source>
        <strain evidence="5">cv. HFTH1</strain>
        <tissue evidence="4">Young leaf</tissue>
    </source>
</reference>
<evidence type="ECO:0008006" key="6">
    <source>
        <dbReference type="Google" id="ProtNLM"/>
    </source>
</evidence>
<proteinExistence type="inferred from homology"/>
<sequence>MPLIRIVFDEGSVLASTALILICQLLEIHGRIYVVPRPSGFVHQHLAPSVGNDTKNYVGPHPIQSLLPEPQAQTRSSLLIITSVVIALTLTVCYFFVFVQNSRNFGTKLYGIAIDSGRKGSRIHVFGYEVDGGNGAVFDFEKDGLASIRVNPRLSAHAEDPESAGGSLRELMKFGKGRVPKKHWVETEIRLMATAGLRLLDLGVQNRILNSCRKTMLLLLLVVI</sequence>
<dbReference type="EMBL" id="RDQH01000331">
    <property type="protein sequence ID" value="RXH97772.1"/>
    <property type="molecule type" value="Genomic_DNA"/>
</dbReference>
<keyword evidence="2" id="KW-0378">Hydrolase</keyword>
<dbReference type="Proteomes" id="UP000290289">
    <property type="component" value="Chromosome 5"/>
</dbReference>
<dbReference type="AlphaFoldDB" id="A0A498JWA7"/>
<dbReference type="InterPro" id="IPR000407">
    <property type="entry name" value="GDA1_CD39_NTPase"/>
</dbReference>
<protein>
    <recommendedName>
        <fullName evidence="6">Apyrase</fullName>
    </recommendedName>
</protein>
<organism evidence="4 5">
    <name type="scientific">Malus domestica</name>
    <name type="common">Apple</name>
    <name type="synonym">Pyrus malus</name>
    <dbReference type="NCBI Taxonomy" id="3750"/>
    <lineage>
        <taxon>Eukaryota</taxon>
        <taxon>Viridiplantae</taxon>
        <taxon>Streptophyta</taxon>
        <taxon>Embryophyta</taxon>
        <taxon>Tracheophyta</taxon>
        <taxon>Spermatophyta</taxon>
        <taxon>Magnoliopsida</taxon>
        <taxon>eudicotyledons</taxon>
        <taxon>Gunneridae</taxon>
        <taxon>Pentapetalae</taxon>
        <taxon>rosids</taxon>
        <taxon>fabids</taxon>
        <taxon>Rosales</taxon>
        <taxon>Rosaceae</taxon>
        <taxon>Amygdaloideae</taxon>
        <taxon>Maleae</taxon>
        <taxon>Malus</taxon>
    </lineage>
</organism>
<evidence type="ECO:0000256" key="1">
    <source>
        <dbReference type="ARBA" id="ARBA00009283"/>
    </source>
</evidence>
<keyword evidence="3" id="KW-0472">Membrane</keyword>
<evidence type="ECO:0000313" key="5">
    <source>
        <dbReference type="Proteomes" id="UP000290289"/>
    </source>
</evidence>
<name>A0A498JWA7_MALDO</name>
<dbReference type="PANTHER" id="PTHR11782:SF3">
    <property type="entry name" value="APYRASE 6-RELATED"/>
    <property type="match status" value="1"/>
</dbReference>
<feature type="transmembrane region" description="Helical" evidence="3">
    <location>
        <begin position="12"/>
        <end position="34"/>
    </location>
</feature>
<keyword evidence="3" id="KW-1133">Transmembrane helix</keyword>
<keyword evidence="5" id="KW-1185">Reference proteome</keyword>
<comment type="similarity">
    <text evidence="1">Belongs to the GDA1/CD39 NTPase family.</text>
</comment>
<dbReference type="PANTHER" id="PTHR11782">
    <property type="entry name" value="ADENOSINE/GUANOSINE DIPHOSPHATASE"/>
    <property type="match status" value="1"/>
</dbReference>
<dbReference type="GO" id="GO:0009134">
    <property type="term" value="P:nucleoside diphosphate catabolic process"/>
    <property type="evidence" value="ECO:0007669"/>
    <property type="project" value="TreeGrafter"/>
</dbReference>
<evidence type="ECO:0000256" key="3">
    <source>
        <dbReference type="SAM" id="Phobius"/>
    </source>
</evidence>
<evidence type="ECO:0000313" key="4">
    <source>
        <dbReference type="EMBL" id="RXH97772.1"/>
    </source>
</evidence>